<evidence type="ECO:0000259" key="2">
    <source>
        <dbReference type="Pfam" id="PF04773"/>
    </source>
</evidence>
<comment type="caution">
    <text evidence="4">The sequence shown here is derived from an EMBL/GenBank/DDBJ whole genome shotgun (WGS) entry which is preliminary data.</text>
</comment>
<dbReference type="GO" id="GO:0016989">
    <property type="term" value="F:sigma factor antagonist activity"/>
    <property type="evidence" value="ECO:0007669"/>
    <property type="project" value="TreeGrafter"/>
</dbReference>
<gene>
    <name evidence="4" type="ORF">CCY01nite_44860</name>
</gene>
<evidence type="ECO:0000313" key="4">
    <source>
        <dbReference type="EMBL" id="GEP98226.1"/>
    </source>
</evidence>
<accession>A0A512RRC4</accession>
<dbReference type="EMBL" id="BKAU01000005">
    <property type="protein sequence ID" value="GEP98226.1"/>
    <property type="molecule type" value="Genomic_DNA"/>
</dbReference>
<reference evidence="4 5" key="1">
    <citation type="submission" date="2019-07" db="EMBL/GenBank/DDBJ databases">
        <title>Whole genome shotgun sequence of Chitinophaga cymbidii NBRC 109752.</title>
        <authorList>
            <person name="Hosoyama A."/>
            <person name="Uohara A."/>
            <person name="Ohji S."/>
            <person name="Ichikawa N."/>
        </authorList>
    </citation>
    <scope>NUCLEOTIDE SEQUENCE [LARGE SCALE GENOMIC DNA]</scope>
    <source>
        <strain evidence="4 5">NBRC 109752</strain>
    </source>
</reference>
<dbReference type="PANTHER" id="PTHR30273">
    <property type="entry name" value="PERIPLASMIC SIGNAL SENSOR AND SIGMA FACTOR ACTIVATOR FECR-RELATED"/>
    <property type="match status" value="1"/>
</dbReference>
<feature type="domain" description="Protein FecR C-terminal" evidence="3">
    <location>
        <begin position="269"/>
        <end position="331"/>
    </location>
</feature>
<keyword evidence="1" id="KW-0812">Transmembrane</keyword>
<organism evidence="4 5">
    <name type="scientific">Chitinophaga cymbidii</name>
    <dbReference type="NCBI Taxonomy" id="1096750"/>
    <lineage>
        <taxon>Bacteria</taxon>
        <taxon>Pseudomonadati</taxon>
        <taxon>Bacteroidota</taxon>
        <taxon>Chitinophagia</taxon>
        <taxon>Chitinophagales</taxon>
        <taxon>Chitinophagaceae</taxon>
        <taxon>Chitinophaga</taxon>
    </lineage>
</organism>
<dbReference type="OrthoDB" id="653086at2"/>
<feature type="domain" description="FecR protein" evidence="2">
    <location>
        <begin position="133"/>
        <end position="227"/>
    </location>
</feature>
<keyword evidence="1" id="KW-0472">Membrane</keyword>
<dbReference type="Pfam" id="PF04773">
    <property type="entry name" value="FecR"/>
    <property type="match status" value="1"/>
</dbReference>
<dbReference type="Pfam" id="PF16344">
    <property type="entry name" value="FecR_C"/>
    <property type="match status" value="1"/>
</dbReference>
<dbReference type="Gene3D" id="2.60.120.1440">
    <property type="match status" value="1"/>
</dbReference>
<evidence type="ECO:0000259" key="3">
    <source>
        <dbReference type="Pfam" id="PF16344"/>
    </source>
</evidence>
<evidence type="ECO:0000313" key="5">
    <source>
        <dbReference type="Proteomes" id="UP000321436"/>
    </source>
</evidence>
<proteinExistence type="predicted"/>
<dbReference type="Gene3D" id="3.55.50.30">
    <property type="match status" value="1"/>
</dbReference>
<dbReference type="Proteomes" id="UP000321436">
    <property type="component" value="Unassembled WGS sequence"/>
</dbReference>
<sequence>MKFHVDELIAAFLAQELDEKSTEELLQWVNASAANQLYFRQKLDAWSAAIDEKESRLYDKNKAFQKFRRRLLRAKQPARPSPGRAILRYLSHHKVASYAAAILLLAGIGGFIYKKGLSGLGIMNAQKDLYVHVSVAPGETRKMLLPDSTVVWLNAGSTFEYPANFTGNTREVFLNGEGYFEVRKDASHPFIVGTTKGDIVVTGTTFNVSAYASKPRFVTALLEGRVRVNAKGGRGHDLVPMQKAELIEGALVVSPVTDTDIYKWKDGLIYFDNEPIKEVLAHLEISFGQKITIRQLNDPGLLLTGKFRVSDGLAYALKVLGESYGIEYIKNPGDNGYIILN</sequence>
<dbReference type="InterPro" id="IPR006860">
    <property type="entry name" value="FecR"/>
</dbReference>
<keyword evidence="5" id="KW-1185">Reference proteome</keyword>
<evidence type="ECO:0000256" key="1">
    <source>
        <dbReference type="SAM" id="Phobius"/>
    </source>
</evidence>
<dbReference type="RefSeq" id="WP_146866535.1">
    <property type="nucleotide sequence ID" value="NZ_BKAU01000005.1"/>
</dbReference>
<name>A0A512RRC4_9BACT</name>
<protein>
    <submittedName>
        <fullName evidence="4">Anti-sigma factor</fullName>
    </submittedName>
</protein>
<dbReference type="AlphaFoldDB" id="A0A512RRC4"/>
<dbReference type="PANTHER" id="PTHR30273:SF2">
    <property type="entry name" value="PROTEIN FECR"/>
    <property type="match status" value="1"/>
</dbReference>
<keyword evidence="1" id="KW-1133">Transmembrane helix</keyword>
<feature type="transmembrane region" description="Helical" evidence="1">
    <location>
        <begin position="95"/>
        <end position="113"/>
    </location>
</feature>
<dbReference type="PIRSF" id="PIRSF018266">
    <property type="entry name" value="FecR"/>
    <property type="match status" value="1"/>
</dbReference>
<dbReference type="InterPro" id="IPR012373">
    <property type="entry name" value="Ferrdict_sens_TM"/>
</dbReference>
<dbReference type="InterPro" id="IPR032508">
    <property type="entry name" value="FecR_C"/>
</dbReference>